<keyword evidence="1" id="KW-0812">Transmembrane</keyword>
<dbReference type="AlphaFoldDB" id="A0A517T7F9"/>
<proteinExistence type="predicted"/>
<organism evidence="2 3">
    <name type="scientific">Calycomorphotria hydatis</name>
    <dbReference type="NCBI Taxonomy" id="2528027"/>
    <lineage>
        <taxon>Bacteria</taxon>
        <taxon>Pseudomonadati</taxon>
        <taxon>Planctomycetota</taxon>
        <taxon>Planctomycetia</taxon>
        <taxon>Planctomycetales</taxon>
        <taxon>Planctomycetaceae</taxon>
        <taxon>Calycomorphotria</taxon>
    </lineage>
</organism>
<evidence type="ECO:0000313" key="2">
    <source>
        <dbReference type="EMBL" id="QDT64318.1"/>
    </source>
</evidence>
<name>A0A517T7F9_9PLAN</name>
<keyword evidence="3" id="KW-1185">Reference proteome</keyword>
<evidence type="ECO:0000313" key="3">
    <source>
        <dbReference type="Proteomes" id="UP000319976"/>
    </source>
</evidence>
<keyword evidence="1" id="KW-0472">Membrane</keyword>
<keyword evidence="1" id="KW-1133">Transmembrane helix</keyword>
<sequence length="264" mass="29788">MGIPTDSLTLLPSKVNMVMDDRTNNLNSKPDGSSSRQVWAISRRSCGMRLGLICVALTICTVLSGCSLFVMAGKSIFGDPVIDCALKQLTSVNLAKGDHKVLVVATAPESVKRDSPGIELDIADRIGRRLRANGVRLERTGKLLTWLDDRGGVWQDVDELALEFDVDYIIHLDFDQLTFHEDNSPNLLRGRVAGNSYVYEVKEEDGIRDAVRIFSQEVTTTYPTHRPKFSHQVSDRIFREEFIDRTCRELAFLFTDHYPFETLY</sequence>
<protein>
    <submittedName>
        <fullName evidence="2">Uncharacterized protein</fullName>
    </submittedName>
</protein>
<accession>A0A517T7F9</accession>
<gene>
    <name evidence="2" type="ORF">V22_15500</name>
</gene>
<dbReference type="Proteomes" id="UP000319976">
    <property type="component" value="Chromosome"/>
</dbReference>
<evidence type="ECO:0000256" key="1">
    <source>
        <dbReference type="SAM" id="Phobius"/>
    </source>
</evidence>
<reference evidence="2 3" key="1">
    <citation type="submission" date="2019-02" db="EMBL/GenBank/DDBJ databases">
        <title>Deep-cultivation of Planctomycetes and their phenomic and genomic characterization uncovers novel biology.</title>
        <authorList>
            <person name="Wiegand S."/>
            <person name="Jogler M."/>
            <person name="Boedeker C."/>
            <person name="Pinto D."/>
            <person name="Vollmers J."/>
            <person name="Rivas-Marin E."/>
            <person name="Kohn T."/>
            <person name="Peeters S.H."/>
            <person name="Heuer A."/>
            <person name="Rast P."/>
            <person name="Oberbeckmann S."/>
            <person name="Bunk B."/>
            <person name="Jeske O."/>
            <person name="Meyerdierks A."/>
            <person name="Storesund J.E."/>
            <person name="Kallscheuer N."/>
            <person name="Luecker S."/>
            <person name="Lage O.M."/>
            <person name="Pohl T."/>
            <person name="Merkel B.J."/>
            <person name="Hornburger P."/>
            <person name="Mueller R.-W."/>
            <person name="Bruemmer F."/>
            <person name="Labrenz M."/>
            <person name="Spormann A.M."/>
            <person name="Op den Camp H."/>
            <person name="Overmann J."/>
            <person name="Amann R."/>
            <person name="Jetten M.S.M."/>
            <person name="Mascher T."/>
            <person name="Medema M.H."/>
            <person name="Devos D.P."/>
            <person name="Kaster A.-K."/>
            <person name="Ovreas L."/>
            <person name="Rohde M."/>
            <person name="Galperin M.Y."/>
            <person name="Jogler C."/>
        </authorList>
    </citation>
    <scope>NUCLEOTIDE SEQUENCE [LARGE SCALE GENOMIC DNA]</scope>
    <source>
        <strain evidence="2 3">V22</strain>
    </source>
</reference>
<feature type="transmembrane region" description="Helical" evidence="1">
    <location>
        <begin position="50"/>
        <end position="72"/>
    </location>
</feature>
<dbReference type="EMBL" id="CP036316">
    <property type="protein sequence ID" value="QDT64318.1"/>
    <property type="molecule type" value="Genomic_DNA"/>
</dbReference>
<dbReference type="KEGG" id="chya:V22_15500"/>